<dbReference type="Proteomes" id="UP000198861">
    <property type="component" value="Unassembled WGS sequence"/>
</dbReference>
<proteinExistence type="predicted"/>
<organism evidence="2 4">
    <name type="scientific">Azotobacter beijerinckii</name>
    <dbReference type="NCBI Taxonomy" id="170623"/>
    <lineage>
        <taxon>Bacteria</taxon>
        <taxon>Pseudomonadati</taxon>
        <taxon>Pseudomonadota</taxon>
        <taxon>Gammaproteobacteria</taxon>
        <taxon>Pseudomonadales</taxon>
        <taxon>Pseudomonadaceae</taxon>
        <taxon>Azotobacter</taxon>
    </lineage>
</organism>
<protein>
    <recommendedName>
        <fullName evidence="5">Arc-like DNA binding domain-containing protein</fullName>
    </recommendedName>
</protein>
<dbReference type="EMBL" id="FOSX01000084">
    <property type="protein sequence ID" value="SFL26599.1"/>
    <property type="molecule type" value="Genomic_DNA"/>
</dbReference>
<dbReference type="EMBL" id="FOKJ01000053">
    <property type="protein sequence ID" value="SFB46215.1"/>
    <property type="molecule type" value="Genomic_DNA"/>
</dbReference>
<accession>A0A1I4G9Q1</accession>
<dbReference type="GO" id="GO:0006355">
    <property type="term" value="P:regulation of DNA-templated transcription"/>
    <property type="evidence" value="ECO:0007669"/>
    <property type="project" value="InterPro"/>
</dbReference>
<evidence type="ECO:0008006" key="5">
    <source>
        <dbReference type="Google" id="ProtNLM"/>
    </source>
</evidence>
<dbReference type="SUPFAM" id="SSF47598">
    <property type="entry name" value="Ribbon-helix-helix"/>
    <property type="match status" value="1"/>
</dbReference>
<keyword evidence="3" id="KW-1185">Reference proteome</keyword>
<dbReference type="RefSeq" id="WP_170854572.1">
    <property type="nucleotide sequence ID" value="NZ_FOKJ01000053.1"/>
</dbReference>
<reference evidence="1 3" key="2">
    <citation type="submission" date="2016-10" db="EMBL/GenBank/DDBJ databases">
        <authorList>
            <person name="Varghese N."/>
            <person name="Submissions S."/>
        </authorList>
    </citation>
    <scope>NUCLEOTIDE SEQUENCE [LARGE SCALE GENOMIC DNA]</scope>
    <source>
        <strain evidence="1 3">DSM 282</strain>
    </source>
</reference>
<name>A0A1I4G9Q1_9GAMM</name>
<evidence type="ECO:0000313" key="3">
    <source>
        <dbReference type="Proteomes" id="UP000198861"/>
    </source>
</evidence>
<dbReference type="InterPro" id="IPR013321">
    <property type="entry name" value="Arc_rbn_hlx_hlx"/>
</dbReference>
<gene>
    <name evidence="1" type="ORF">SAMN04244571_02984</name>
    <name evidence="2" type="ORF">SAMN04244574_03730</name>
</gene>
<dbReference type="InterPro" id="IPR010985">
    <property type="entry name" value="Ribbon_hlx_hlx"/>
</dbReference>
<evidence type="ECO:0000313" key="2">
    <source>
        <dbReference type="EMBL" id="SFL26599.1"/>
    </source>
</evidence>
<reference evidence="2 4" key="1">
    <citation type="submission" date="2016-10" db="EMBL/GenBank/DDBJ databases">
        <authorList>
            <person name="de Groot N.N."/>
        </authorList>
    </citation>
    <scope>NUCLEOTIDE SEQUENCE [LARGE SCALE GENOMIC DNA]</scope>
    <source>
        <strain evidence="2 4">DSM 381</strain>
    </source>
</reference>
<evidence type="ECO:0000313" key="4">
    <source>
        <dbReference type="Proteomes" id="UP000199579"/>
    </source>
</evidence>
<dbReference type="AlphaFoldDB" id="A0A1I4G9Q1"/>
<dbReference type="Proteomes" id="UP000199579">
    <property type="component" value="Unassembled WGS sequence"/>
</dbReference>
<sequence length="56" mass="6754">MKKRDIVPFGLRLQPPLKERAKREAELNRHSMNTEFELLIEDGFKWREMQKKQANA</sequence>
<evidence type="ECO:0000313" key="1">
    <source>
        <dbReference type="EMBL" id="SFB46215.1"/>
    </source>
</evidence>
<dbReference type="Gene3D" id="1.10.1220.10">
    <property type="entry name" value="Met repressor-like"/>
    <property type="match status" value="1"/>
</dbReference>